<dbReference type="OrthoDB" id="2548576at2759"/>
<sequence>MDPTPSSSRSASSSSAFWLEENPPSESASSSISTALRHTPNERLSPTPTRKQPAALQSRLSRPFRSPLKRSPSQRSMEPKAPPPTGTPAAPSSQQVPAEVSTSSSASVRKQRQALEARLLLLQQANKCLREDALSALPQEIALWREAGQLAAQDLWKMTGAQGGDWSATGGIPSRGDYGLESPPSTSVGMQASSSNPHKRKSSESPEPSSPPWLLRRSRFTSPGAEEQAAALRSTEDPVPGLKGQDSQGTDSQASLPELSELIRRSQSIVGSSSTPRKRESLLGTQDDGPSTSSTTAPGARGIERKWNIGSMLDMLGADKSSLEWDVEEEDFRDPGINKDETTRAPRRTD</sequence>
<feature type="region of interest" description="Disordered" evidence="1">
    <location>
        <begin position="1"/>
        <end position="110"/>
    </location>
</feature>
<feature type="compositionally biased region" description="Polar residues" evidence="1">
    <location>
        <begin position="183"/>
        <end position="196"/>
    </location>
</feature>
<feature type="region of interest" description="Disordered" evidence="1">
    <location>
        <begin position="160"/>
        <end position="304"/>
    </location>
</feature>
<dbReference type="EMBL" id="OOIN01000024">
    <property type="protein sequence ID" value="SPO28605.1"/>
    <property type="molecule type" value="Genomic_DNA"/>
</dbReference>
<keyword evidence="3" id="KW-1185">Reference proteome</keyword>
<reference evidence="2 3" key="1">
    <citation type="submission" date="2018-03" db="EMBL/GenBank/DDBJ databases">
        <authorList>
            <person name="Guldener U."/>
        </authorList>
    </citation>
    <scope>NUCLEOTIDE SEQUENCE [LARGE SCALE GENOMIC DNA]</scope>
    <source>
        <strain evidence="2 3">NBRC100155</strain>
    </source>
</reference>
<feature type="compositionally biased region" description="Low complexity" evidence="1">
    <location>
        <begin position="1"/>
        <end position="16"/>
    </location>
</feature>
<name>A0A5C3EEY6_9BASI</name>
<proteinExistence type="predicted"/>
<protein>
    <submittedName>
        <fullName evidence="2">Uncharacterized protein</fullName>
    </submittedName>
</protein>
<feature type="compositionally biased region" description="Polar residues" evidence="1">
    <location>
        <begin position="92"/>
        <end position="108"/>
    </location>
</feature>
<feature type="compositionally biased region" description="Polar residues" evidence="1">
    <location>
        <begin position="265"/>
        <end position="275"/>
    </location>
</feature>
<feature type="compositionally biased region" description="Polar residues" evidence="1">
    <location>
        <begin position="288"/>
        <end position="297"/>
    </location>
</feature>
<accession>A0A5C3EEY6</accession>
<organism evidence="2 3">
    <name type="scientific">Ustilago trichophora</name>
    <dbReference type="NCBI Taxonomy" id="86804"/>
    <lineage>
        <taxon>Eukaryota</taxon>
        <taxon>Fungi</taxon>
        <taxon>Dikarya</taxon>
        <taxon>Basidiomycota</taxon>
        <taxon>Ustilaginomycotina</taxon>
        <taxon>Ustilaginomycetes</taxon>
        <taxon>Ustilaginales</taxon>
        <taxon>Ustilaginaceae</taxon>
        <taxon>Ustilago</taxon>
    </lineage>
</organism>
<feature type="compositionally biased region" description="Basic and acidic residues" evidence="1">
    <location>
        <begin position="333"/>
        <end position="350"/>
    </location>
</feature>
<feature type="compositionally biased region" description="Polar residues" evidence="1">
    <location>
        <begin position="245"/>
        <end position="255"/>
    </location>
</feature>
<evidence type="ECO:0000313" key="3">
    <source>
        <dbReference type="Proteomes" id="UP000324022"/>
    </source>
</evidence>
<dbReference type="AlphaFoldDB" id="A0A5C3EEY6"/>
<feature type="region of interest" description="Disordered" evidence="1">
    <location>
        <begin position="327"/>
        <end position="350"/>
    </location>
</feature>
<evidence type="ECO:0000313" key="2">
    <source>
        <dbReference type="EMBL" id="SPO28605.1"/>
    </source>
</evidence>
<gene>
    <name evidence="2" type="ORF">UTRI_04483</name>
</gene>
<dbReference type="Proteomes" id="UP000324022">
    <property type="component" value="Unassembled WGS sequence"/>
</dbReference>
<dbReference type="Gene3D" id="6.10.140.1020">
    <property type="match status" value="1"/>
</dbReference>
<evidence type="ECO:0000256" key="1">
    <source>
        <dbReference type="SAM" id="MobiDB-lite"/>
    </source>
</evidence>